<reference evidence="1" key="3">
    <citation type="submission" date="2016-10" db="EMBL/GenBank/DDBJ databases">
        <authorList>
            <person name="de Groot N.N."/>
        </authorList>
    </citation>
    <scope>NUCLEOTIDE SEQUENCE [LARGE SCALE GENOMIC DNA]</scope>
    <source>
        <strain evidence="1">CCBAU85039</strain>
    </source>
</reference>
<dbReference type="OrthoDB" id="1525365at2"/>
<dbReference type="Proteomes" id="UP000198939">
    <property type="component" value="Unassembled WGS sequence"/>
</dbReference>
<protein>
    <submittedName>
        <fullName evidence="1">Putative transcriptional regulator</fullName>
    </submittedName>
    <submittedName>
        <fullName evidence="2">Transcriptional regulator, AlpA family</fullName>
    </submittedName>
</protein>
<dbReference type="PANTHER" id="PTHR36154:SF1">
    <property type="entry name" value="DNA-BINDING TRANSCRIPTIONAL ACTIVATOR ALPA"/>
    <property type="match status" value="1"/>
</dbReference>
<gene>
    <name evidence="1" type="ORF">RTCCBAU85039_2410</name>
    <name evidence="2" type="ORF">SAMN05216228_100848</name>
</gene>
<dbReference type="InterPro" id="IPR010260">
    <property type="entry name" value="AlpA"/>
</dbReference>
<accession>A0A1H8JSY3</accession>
<evidence type="ECO:0000313" key="1">
    <source>
        <dbReference type="EMBL" id="SEH79537.1"/>
    </source>
</evidence>
<name>A0A1H8JSY3_9HYPH</name>
<organism evidence="1 3">
    <name type="scientific">Rhizobium tibeticum</name>
    <dbReference type="NCBI Taxonomy" id="501024"/>
    <lineage>
        <taxon>Bacteria</taxon>
        <taxon>Pseudomonadati</taxon>
        <taxon>Pseudomonadota</taxon>
        <taxon>Alphaproteobacteria</taxon>
        <taxon>Hyphomicrobiales</taxon>
        <taxon>Rhizobiaceae</taxon>
        <taxon>Rhizobium/Agrobacterium group</taxon>
        <taxon>Rhizobium</taxon>
    </lineage>
</organism>
<dbReference type="RefSeq" id="WP_072375060.1">
    <property type="nucleotide sequence ID" value="NZ_FNXB01000010.1"/>
</dbReference>
<evidence type="ECO:0000313" key="2">
    <source>
        <dbReference type="EMBL" id="SEN83840.1"/>
    </source>
</evidence>
<dbReference type="Gene3D" id="1.10.238.160">
    <property type="match status" value="1"/>
</dbReference>
<dbReference type="STRING" id="501024.RTCCBAU85039_2410"/>
<proteinExistence type="predicted"/>
<evidence type="ECO:0000313" key="4">
    <source>
        <dbReference type="Proteomes" id="UP000198939"/>
    </source>
</evidence>
<dbReference type="Pfam" id="PF05930">
    <property type="entry name" value="Phage_AlpA"/>
    <property type="match status" value="1"/>
</dbReference>
<reference evidence="2 4" key="1">
    <citation type="submission" date="2016-10" db="EMBL/GenBank/DDBJ databases">
        <authorList>
            <person name="Varghese N."/>
            <person name="Submissions S."/>
        </authorList>
    </citation>
    <scope>NUCLEOTIDE SEQUENCE [LARGE SCALE GENOMIC DNA]</scope>
    <source>
        <strain evidence="2 4">CGMCC 1.7071</strain>
    </source>
</reference>
<reference evidence="3" key="2">
    <citation type="submission" date="2016-10" db="EMBL/GenBank/DDBJ databases">
        <authorList>
            <person name="Wibberg D."/>
        </authorList>
    </citation>
    <scope>NUCLEOTIDE SEQUENCE [LARGE SCALE GENOMIC DNA]</scope>
</reference>
<sequence>MTATDRFIRLADVQDMIGLKDSRIYQMIKAGEFPKPIKLGASSRWSLRAVEAWMSERANAAA</sequence>
<dbReference type="AlphaFoldDB" id="A0A1H8JSY3"/>
<dbReference type="InterPro" id="IPR052931">
    <property type="entry name" value="Prophage_regulatory_activator"/>
</dbReference>
<dbReference type="EMBL" id="FNXB01000010">
    <property type="protein sequence ID" value="SEH79537.1"/>
    <property type="molecule type" value="Genomic_DNA"/>
</dbReference>
<dbReference type="PANTHER" id="PTHR36154">
    <property type="entry name" value="DNA-BINDING TRANSCRIPTIONAL ACTIVATOR ALPA"/>
    <property type="match status" value="1"/>
</dbReference>
<keyword evidence="4" id="KW-1185">Reference proteome</keyword>
<dbReference type="EMBL" id="FOCV01000008">
    <property type="protein sequence ID" value="SEN83840.1"/>
    <property type="molecule type" value="Genomic_DNA"/>
</dbReference>
<evidence type="ECO:0000313" key="3">
    <source>
        <dbReference type="Proteomes" id="UP000183063"/>
    </source>
</evidence>
<dbReference type="Proteomes" id="UP000183063">
    <property type="component" value="Unassembled WGS sequence"/>
</dbReference>